<feature type="region of interest" description="Disordered" evidence="1">
    <location>
        <begin position="1"/>
        <end position="23"/>
    </location>
</feature>
<keyword evidence="3" id="KW-1185">Reference proteome</keyword>
<name>A0A7R8UVD7_HERIL</name>
<sequence>MAAVIETCKPTNPPPASKVQRPKRDFLREHREYLRNIQNQKAAKSKDTKNSFVGRISKEVNGNMLLGNKQTAGNLNITLKSKDLMHLARKADRTSTRQPIEKQPGTFISKGVEQRKRAGVIHSNSLTSDQFAQTCDIEGETFLEGARLLSPSEFVLEAIRIKSQPPPEPKPKPIKRKIDRHTCVLNAHLSNLKEFLEKGSVSRRKKSEIQRNSNIQKFLVRGRMNVRGGTTRPNFFEAETSSEGCKLATIPKRESIGDGPKHSEDRKLIVVYQKD</sequence>
<organism evidence="2 3">
    <name type="scientific">Hermetia illucens</name>
    <name type="common">Black soldier fly</name>
    <dbReference type="NCBI Taxonomy" id="343691"/>
    <lineage>
        <taxon>Eukaryota</taxon>
        <taxon>Metazoa</taxon>
        <taxon>Ecdysozoa</taxon>
        <taxon>Arthropoda</taxon>
        <taxon>Hexapoda</taxon>
        <taxon>Insecta</taxon>
        <taxon>Pterygota</taxon>
        <taxon>Neoptera</taxon>
        <taxon>Endopterygota</taxon>
        <taxon>Diptera</taxon>
        <taxon>Brachycera</taxon>
        <taxon>Stratiomyomorpha</taxon>
        <taxon>Stratiomyidae</taxon>
        <taxon>Hermetiinae</taxon>
        <taxon>Hermetia</taxon>
    </lineage>
</organism>
<dbReference type="OrthoDB" id="7865343at2759"/>
<accession>A0A7R8UVD7</accession>
<evidence type="ECO:0000256" key="1">
    <source>
        <dbReference type="SAM" id="MobiDB-lite"/>
    </source>
</evidence>
<evidence type="ECO:0000313" key="2">
    <source>
        <dbReference type="EMBL" id="CAD7087840.1"/>
    </source>
</evidence>
<proteinExistence type="predicted"/>
<gene>
    <name evidence="2" type="ORF">HERILL_LOCUS10517</name>
</gene>
<dbReference type="Proteomes" id="UP000594454">
    <property type="component" value="Chromosome 4"/>
</dbReference>
<reference evidence="2 3" key="1">
    <citation type="submission" date="2020-11" db="EMBL/GenBank/DDBJ databases">
        <authorList>
            <person name="Wallbank WR R."/>
            <person name="Pardo Diaz C."/>
            <person name="Kozak K."/>
            <person name="Martin S."/>
            <person name="Jiggins C."/>
            <person name="Moest M."/>
            <person name="Warren A I."/>
            <person name="Generalovic N T."/>
            <person name="Byers J.R.P. K."/>
            <person name="Montejo-Kovacevich G."/>
            <person name="Yen C E."/>
        </authorList>
    </citation>
    <scope>NUCLEOTIDE SEQUENCE [LARGE SCALE GENOMIC DNA]</scope>
</reference>
<evidence type="ECO:0000313" key="3">
    <source>
        <dbReference type="Proteomes" id="UP000594454"/>
    </source>
</evidence>
<dbReference type="InParanoid" id="A0A7R8UVD7"/>
<protein>
    <submittedName>
        <fullName evidence="2">Uncharacterized protein</fullName>
    </submittedName>
</protein>
<dbReference type="AlphaFoldDB" id="A0A7R8UVD7"/>
<dbReference type="EMBL" id="LR899012">
    <property type="protein sequence ID" value="CAD7087840.1"/>
    <property type="molecule type" value="Genomic_DNA"/>
</dbReference>